<gene>
    <name evidence="3" type="ORF">M9Y10_011522</name>
</gene>
<comment type="caution">
    <text evidence="3">The sequence shown here is derived from an EMBL/GenBank/DDBJ whole genome shotgun (WGS) entry which is preliminary data.</text>
</comment>
<evidence type="ECO:0008006" key="5">
    <source>
        <dbReference type="Google" id="ProtNLM"/>
    </source>
</evidence>
<evidence type="ECO:0000256" key="1">
    <source>
        <dbReference type="SAM" id="Coils"/>
    </source>
</evidence>
<dbReference type="Proteomes" id="UP001470230">
    <property type="component" value="Unassembled WGS sequence"/>
</dbReference>
<name>A0ABR2IKS6_9EUKA</name>
<sequence>MPAKKCFIFKYKTTPDQNDEEIERLEKEISEASKQRQYAKAQKLKSQLDYCMSVREYYLSLDKGASVEKSLQKIEDERQQEEDDLKQNMIEKSRQVIESAEERLKEMEQKHQEEMEQLDKKFSGPFSAVKMSSNITTMLKSEDYYAQKQDFQLAEAYKRQIAARAQKEILDTESNADSTITAAVEAILKRYDTERKGFHNHLNNQKITIIREAQNKLSYIKNKYTNLRFKAGGSSVEQLPNVREHEKVIFDAIDAEFEDIMKRTESLYALNTSSQGTTSASRSKSTTAKGSQRKSKRGQNKKSKQKNDNENDNNEEETNNEEEDEFADNEDTNMTGTNEDLSATVTNPRVLNVLNRTINKNLAQTL</sequence>
<protein>
    <recommendedName>
        <fullName evidence="5">DUF4200 domain-containing protein</fullName>
    </recommendedName>
</protein>
<accession>A0ABR2IKS6</accession>
<feature type="region of interest" description="Disordered" evidence="2">
    <location>
        <begin position="271"/>
        <end position="344"/>
    </location>
</feature>
<feature type="compositionally biased region" description="Basic residues" evidence="2">
    <location>
        <begin position="291"/>
        <end position="304"/>
    </location>
</feature>
<evidence type="ECO:0000256" key="2">
    <source>
        <dbReference type="SAM" id="MobiDB-lite"/>
    </source>
</evidence>
<keyword evidence="4" id="KW-1185">Reference proteome</keyword>
<feature type="compositionally biased region" description="Low complexity" evidence="2">
    <location>
        <begin position="276"/>
        <end position="290"/>
    </location>
</feature>
<feature type="compositionally biased region" description="Acidic residues" evidence="2">
    <location>
        <begin position="310"/>
        <end position="331"/>
    </location>
</feature>
<proteinExistence type="predicted"/>
<organism evidence="3 4">
    <name type="scientific">Tritrichomonas musculus</name>
    <dbReference type="NCBI Taxonomy" id="1915356"/>
    <lineage>
        <taxon>Eukaryota</taxon>
        <taxon>Metamonada</taxon>
        <taxon>Parabasalia</taxon>
        <taxon>Tritrichomonadida</taxon>
        <taxon>Tritrichomonadidae</taxon>
        <taxon>Tritrichomonas</taxon>
    </lineage>
</organism>
<evidence type="ECO:0000313" key="4">
    <source>
        <dbReference type="Proteomes" id="UP001470230"/>
    </source>
</evidence>
<evidence type="ECO:0000313" key="3">
    <source>
        <dbReference type="EMBL" id="KAK8863832.1"/>
    </source>
</evidence>
<feature type="coiled-coil region" evidence="1">
    <location>
        <begin position="22"/>
        <end position="121"/>
    </location>
</feature>
<dbReference type="EMBL" id="JAPFFF010000017">
    <property type="protein sequence ID" value="KAK8863832.1"/>
    <property type="molecule type" value="Genomic_DNA"/>
</dbReference>
<feature type="compositionally biased region" description="Polar residues" evidence="2">
    <location>
        <begin position="334"/>
        <end position="344"/>
    </location>
</feature>
<keyword evidence="1" id="KW-0175">Coiled coil</keyword>
<reference evidence="3 4" key="1">
    <citation type="submission" date="2024-04" db="EMBL/GenBank/DDBJ databases">
        <title>Tritrichomonas musculus Genome.</title>
        <authorList>
            <person name="Alves-Ferreira E."/>
            <person name="Grigg M."/>
            <person name="Lorenzi H."/>
            <person name="Galac M."/>
        </authorList>
    </citation>
    <scope>NUCLEOTIDE SEQUENCE [LARGE SCALE GENOMIC DNA]</scope>
    <source>
        <strain evidence="3 4">EAF2021</strain>
    </source>
</reference>